<evidence type="ECO:0000313" key="2">
    <source>
        <dbReference type="EMBL" id="CAC5425076.1"/>
    </source>
</evidence>
<protein>
    <submittedName>
        <fullName evidence="2">Uncharacterized protein</fullName>
    </submittedName>
</protein>
<reference evidence="2 3" key="1">
    <citation type="submission" date="2020-06" db="EMBL/GenBank/DDBJ databases">
        <authorList>
            <person name="Li R."/>
            <person name="Bekaert M."/>
        </authorList>
    </citation>
    <scope>NUCLEOTIDE SEQUENCE [LARGE SCALE GENOMIC DNA]</scope>
    <source>
        <strain evidence="3">wild</strain>
    </source>
</reference>
<gene>
    <name evidence="2" type="ORF">MCOR_56925</name>
</gene>
<feature type="compositionally biased region" description="Low complexity" evidence="1">
    <location>
        <begin position="38"/>
        <end position="47"/>
    </location>
</feature>
<organism evidence="2 3">
    <name type="scientific">Mytilus coruscus</name>
    <name type="common">Sea mussel</name>
    <dbReference type="NCBI Taxonomy" id="42192"/>
    <lineage>
        <taxon>Eukaryota</taxon>
        <taxon>Metazoa</taxon>
        <taxon>Spiralia</taxon>
        <taxon>Lophotrochozoa</taxon>
        <taxon>Mollusca</taxon>
        <taxon>Bivalvia</taxon>
        <taxon>Autobranchia</taxon>
        <taxon>Pteriomorphia</taxon>
        <taxon>Mytilida</taxon>
        <taxon>Mytiloidea</taxon>
        <taxon>Mytilidae</taxon>
        <taxon>Mytilinae</taxon>
        <taxon>Mytilus</taxon>
    </lineage>
</organism>
<dbReference type="Proteomes" id="UP000507470">
    <property type="component" value="Unassembled WGS sequence"/>
</dbReference>
<feature type="region of interest" description="Disordered" evidence="1">
    <location>
        <begin position="38"/>
        <end position="68"/>
    </location>
</feature>
<feature type="compositionally biased region" description="Polar residues" evidence="1">
    <location>
        <begin position="52"/>
        <end position="68"/>
    </location>
</feature>
<proteinExistence type="predicted"/>
<dbReference type="AlphaFoldDB" id="A0A6J8EZI0"/>
<evidence type="ECO:0000256" key="1">
    <source>
        <dbReference type="SAM" id="MobiDB-lite"/>
    </source>
</evidence>
<sequence>MLIEYTQFNYRQNDARREKEYLQEREFDRFPEIWHTTSEVTEQTSTSRKTTKNSLALQQTSAENNQNTDVPTCLENHMMHMSLDQLDKDLNVALALMERDFPVDIQLYDFSQTLASIGIIGNKYLEGGTLELDEAVHHSYSKIRIKKDTVDELFNYYCSQNQQLSSLWNLYIVEKSCSARGKIFVEFDEWEPVGRSLLPHDKSLTEP</sequence>
<dbReference type="EMBL" id="CACVKT020010157">
    <property type="protein sequence ID" value="CAC5425076.1"/>
    <property type="molecule type" value="Genomic_DNA"/>
</dbReference>
<evidence type="ECO:0000313" key="3">
    <source>
        <dbReference type="Proteomes" id="UP000507470"/>
    </source>
</evidence>
<accession>A0A6J8EZI0</accession>
<keyword evidence="3" id="KW-1185">Reference proteome</keyword>
<name>A0A6J8EZI0_MYTCO</name>